<feature type="non-terminal residue" evidence="1">
    <location>
        <position position="1"/>
    </location>
</feature>
<evidence type="ECO:0000313" key="1">
    <source>
        <dbReference type="EMBL" id="GAJ20009.1"/>
    </source>
</evidence>
<sequence length="172" mass="18387">YSTNVLAEKDGQYNVYAQAFPPPLIPTGPPFPEAMMLLPPIAESTRPPLVVGYPFDGGVDALLPDGTRQRLTAPPMQPIEFRPIITVAPGITVTAPGVPAAYPRIPAYPPAVPPAPPAVPPVEVITRVAVDDIRFSPEEINPGMEATGVLSWRNTGDAPHIFDTVFYLVSPE</sequence>
<dbReference type="AlphaFoldDB" id="X1URC2"/>
<proteinExistence type="predicted"/>
<name>X1URC2_9ZZZZ</name>
<protein>
    <submittedName>
        <fullName evidence="1">Uncharacterized protein</fullName>
    </submittedName>
</protein>
<dbReference type="EMBL" id="BARW01038042">
    <property type="protein sequence ID" value="GAJ20009.1"/>
    <property type="molecule type" value="Genomic_DNA"/>
</dbReference>
<organism evidence="1">
    <name type="scientific">marine sediment metagenome</name>
    <dbReference type="NCBI Taxonomy" id="412755"/>
    <lineage>
        <taxon>unclassified sequences</taxon>
        <taxon>metagenomes</taxon>
        <taxon>ecological metagenomes</taxon>
    </lineage>
</organism>
<gene>
    <name evidence="1" type="ORF">S12H4_58530</name>
</gene>
<comment type="caution">
    <text evidence="1">The sequence shown here is derived from an EMBL/GenBank/DDBJ whole genome shotgun (WGS) entry which is preliminary data.</text>
</comment>
<accession>X1URC2</accession>
<reference evidence="1" key="1">
    <citation type="journal article" date="2014" name="Front. Microbiol.">
        <title>High frequency of phylogenetically diverse reductive dehalogenase-homologous genes in deep subseafloor sedimentary metagenomes.</title>
        <authorList>
            <person name="Kawai M."/>
            <person name="Futagami T."/>
            <person name="Toyoda A."/>
            <person name="Takaki Y."/>
            <person name="Nishi S."/>
            <person name="Hori S."/>
            <person name="Arai W."/>
            <person name="Tsubouchi T."/>
            <person name="Morono Y."/>
            <person name="Uchiyama I."/>
            <person name="Ito T."/>
            <person name="Fujiyama A."/>
            <person name="Inagaki F."/>
            <person name="Takami H."/>
        </authorList>
    </citation>
    <scope>NUCLEOTIDE SEQUENCE</scope>
    <source>
        <strain evidence="1">Expedition CK06-06</strain>
    </source>
</reference>